<evidence type="ECO:0000313" key="1">
    <source>
        <dbReference type="EMBL" id="MFD1167101.1"/>
    </source>
</evidence>
<dbReference type="EMBL" id="JBHTKY010000030">
    <property type="protein sequence ID" value="MFD1167101.1"/>
    <property type="molecule type" value="Genomic_DNA"/>
</dbReference>
<proteinExistence type="predicted"/>
<protein>
    <submittedName>
        <fullName evidence="1">Uncharacterized protein</fullName>
    </submittedName>
</protein>
<sequence>MNTTHQIPFIVVLDTARKLLEEGIISNSKIITFPVTNVGCAFFSNSVLMTETTGEMHTMYTKDGKKWQININDEVYFLGDYPKVYKKF</sequence>
<evidence type="ECO:0000313" key="2">
    <source>
        <dbReference type="Proteomes" id="UP001597205"/>
    </source>
</evidence>
<comment type="caution">
    <text evidence="1">The sequence shown here is derived from an EMBL/GenBank/DDBJ whole genome shotgun (WGS) entry which is preliminary data.</text>
</comment>
<organism evidence="1 2">
    <name type="scientific">Sphingobacterium daejeonense</name>
    <dbReference type="NCBI Taxonomy" id="371142"/>
    <lineage>
        <taxon>Bacteria</taxon>
        <taxon>Pseudomonadati</taxon>
        <taxon>Bacteroidota</taxon>
        <taxon>Sphingobacteriia</taxon>
        <taxon>Sphingobacteriales</taxon>
        <taxon>Sphingobacteriaceae</taxon>
        <taxon>Sphingobacterium</taxon>
    </lineage>
</organism>
<dbReference type="Proteomes" id="UP001597205">
    <property type="component" value="Unassembled WGS sequence"/>
</dbReference>
<gene>
    <name evidence="1" type="ORF">ACFQ2C_15965</name>
</gene>
<accession>A0ABW3RQK9</accession>
<name>A0ABW3RQK9_9SPHI</name>
<dbReference type="RefSeq" id="WP_138092396.1">
    <property type="nucleotide sequence ID" value="NZ_JALXMZ010000008.1"/>
</dbReference>
<reference evidence="2" key="1">
    <citation type="journal article" date="2019" name="Int. J. Syst. Evol. Microbiol.">
        <title>The Global Catalogue of Microorganisms (GCM) 10K type strain sequencing project: providing services to taxonomists for standard genome sequencing and annotation.</title>
        <authorList>
            <consortium name="The Broad Institute Genomics Platform"/>
            <consortium name="The Broad Institute Genome Sequencing Center for Infectious Disease"/>
            <person name="Wu L."/>
            <person name="Ma J."/>
        </authorList>
    </citation>
    <scope>NUCLEOTIDE SEQUENCE [LARGE SCALE GENOMIC DNA]</scope>
    <source>
        <strain evidence="2">CCUG 52468</strain>
    </source>
</reference>
<keyword evidence="2" id="KW-1185">Reference proteome</keyword>